<dbReference type="Proteomes" id="UP000588277">
    <property type="component" value="Unassembled WGS sequence"/>
</dbReference>
<evidence type="ECO:0000313" key="6">
    <source>
        <dbReference type="Proteomes" id="UP000588277"/>
    </source>
</evidence>
<protein>
    <submittedName>
        <fullName evidence="5">Transcriptional regulator</fullName>
    </submittedName>
</protein>
<feature type="domain" description="Cell envelope-related transcriptional attenuator" evidence="4">
    <location>
        <begin position="186"/>
        <end position="328"/>
    </location>
</feature>
<feature type="region of interest" description="Disordered" evidence="2">
    <location>
        <begin position="1"/>
        <end position="110"/>
    </location>
</feature>
<name>A0A7Y0F014_9BIFI</name>
<dbReference type="PANTHER" id="PTHR33392">
    <property type="entry name" value="POLYISOPRENYL-TEICHOIC ACID--PEPTIDOGLYCAN TEICHOIC ACID TRANSFERASE TAGU"/>
    <property type="match status" value="1"/>
</dbReference>
<reference evidence="5 6" key="1">
    <citation type="submission" date="2020-02" db="EMBL/GenBank/DDBJ databases">
        <title>Characterization of phylogenetic diversity of novel bifidobacterial species isolated in Czech ZOOs.</title>
        <authorList>
            <person name="Lugli G.A."/>
            <person name="Vera N.B."/>
            <person name="Ventura M."/>
        </authorList>
    </citation>
    <scope>NUCLEOTIDE SEQUENCE [LARGE SCALE GENOMIC DNA]</scope>
    <source>
        <strain evidence="5 6">DSM 109958</strain>
    </source>
</reference>
<dbReference type="NCBIfam" id="TIGR00350">
    <property type="entry name" value="lytR_cpsA_psr"/>
    <property type="match status" value="1"/>
</dbReference>
<comment type="similarity">
    <text evidence="1">Belongs to the LytR/CpsA/Psr (LCP) family.</text>
</comment>
<proteinExistence type="inferred from homology"/>
<evidence type="ECO:0000256" key="2">
    <source>
        <dbReference type="SAM" id="MobiDB-lite"/>
    </source>
</evidence>
<keyword evidence="3" id="KW-1133">Transmembrane helix</keyword>
<evidence type="ECO:0000256" key="3">
    <source>
        <dbReference type="SAM" id="Phobius"/>
    </source>
</evidence>
<feature type="compositionally biased region" description="Low complexity" evidence="2">
    <location>
        <begin position="19"/>
        <end position="40"/>
    </location>
</feature>
<dbReference type="Gene3D" id="3.40.630.190">
    <property type="entry name" value="LCP protein"/>
    <property type="match status" value="1"/>
</dbReference>
<dbReference type="InterPro" id="IPR050922">
    <property type="entry name" value="LytR/CpsA/Psr_CW_biosynth"/>
</dbReference>
<dbReference type="RefSeq" id="WP_169274711.1">
    <property type="nucleotide sequence ID" value="NZ_JAAIIH010000001.1"/>
</dbReference>
<comment type="caution">
    <text evidence="5">The sequence shown here is derived from an EMBL/GenBank/DDBJ whole genome shotgun (WGS) entry which is preliminary data.</text>
</comment>
<keyword evidence="3" id="KW-0812">Transmembrane</keyword>
<sequence length="424" mass="44175">MTQPSQPGDQQGNPPSFVPSGAPRRQSAARPQPARASVPPSFSPAPAASPAPRAVRQERRVGGSTGRVPAHALPSEGTAHAVSVGPSASMSRQPAAGAAVASPSRRGGPRRRRPLRIALAVLLVLALALGLSVLSAWRWVDGQLNRQDMLTGKANTPAQTWLILGSDERDANDGTGIVDPTTTGFRTDTILVLTRPKSGHASLISIPRDSLVKVNGKDMKINAAAQAGGYPALVGTVESITGMNVDHVALIHFGGLQKVVDALGGVDLCYDRTVNDEKSGLNWQAGCHTADGATALAFSRMRYSDPKGDFGRAERQRQVIGAITKKAASAQTLTDLAKVRSLVETGLGALTLDENAGTWSLVQMALAFRDASGSDGVNGSVYWTNADYRVSGVGSSVLLDSTRNTELFTQLANGTHAPGTVGGM</sequence>
<evidence type="ECO:0000313" key="5">
    <source>
        <dbReference type="EMBL" id="NMM99535.1"/>
    </source>
</evidence>
<dbReference type="Pfam" id="PF03816">
    <property type="entry name" value="LytR_cpsA_psr"/>
    <property type="match status" value="1"/>
</dbReference>
<feature type="transmembrane region" description="Helical" evidence="3">
    <location>
        <begin position="115"/>
        <end position="140"/>
    </location>
</feature>
<keyword evidence="3" id="KW-0472">Membrane</keyword>
<dbReference type="AlphaFoldDB" id="A0A7Y0F014"/>
<dbReference type="PANTHER" id="PTHR33392:SF6">
    <property type="entry name" value="POLYISOPRENYL-TEICHOIC ACID--PEPTIDOGLYCAN TEICHOIC ACID TRANSFERASE TAGU"/>
    <property type="match status" value="1"/>
</dbReference>
<dbReference type="InterPro" id="IPR004474">
    <property type="entry name" value="LytR_CpsA_psr"/>
</dbReference>
<organism evidence="5 6">
    <name type="scientific">Bifidobacterium moraviense</name>
    <dbReference type="NCBI Taxonomy" id="2675323"/>
    <lineage>
        <taxon>Bacteria</taxon>
        <taxon>Bacillati</taxon>
        <taxon>Actinomycetota</taxon>
        <taxon>Actinomycetes</taxon>
        <taxon>Bifidobacteriales</taxon>
        <taxon>Bifidobacteriaceae</taxon>
        <taxon>Bifidobacterium</taxon>
    </lineage>
</organism>
<gene>
    <name evidence="5" type="ORF">G1C96_0112</name>
</gene>
<keyword evidence="6" id="KW-1185">Reference proteome</keyword>
<dbReference type="EMBL" id="JAAIIH010000001">
    <property type="protein sequence ID" value="NMM99535.1"/>
    <property type="molecule type" value="Genomic_DNA"/>
</dbReference>
<feature type="compositionally biased region" description="Polar residues" evidence="2">
    <location>
        <begin position="1"/>
        <end position="14"/>
    </location>
</feature>
<evidence type="ECO:0000256" key="1">
    <source>
        <dbReference type="ARBA" id="ARBA00006068"/>
    </source>
</evidence>
<accession>A0A7Y0F014</accession>
<evidence type="ECO:0000259" key="4">
    <source>
        <dbReference type="Pfam" id="PF03816"/>
    </source>
</evidence>